<dbReference type="Proteomes" id="UP000028761">
    <property type="component" value="Chromosome 14"/>
</dbReference>
<keyword evidence="3" id="KW-0964">Secreted</keyword>
<name>A0A2I3LL44_PAPAN</name>
<gene>
    <name evidence="4" type="primary">IL36B</name>
</gene>
<evidence type="ECO:0000256" key="3">
    <source>
        <dbReference type="ARBA" id="ARBA00022525"/>
    </source>
</evidence>
<organism evidence="4 5">
    <name type="scientific">Papio anubis</name>
    <name type="common">Olive baboon</name>
    <dbReference type="NCBI Taxonomy" id="9555"/>
    <lineage>
        <taxon>Eukaryota</taxon>
        <taxon>Metazoa</taxon>
        <taxon>Chordata</taxon>
        <taxon>Craniata</taxon>
        <taxon>Vertebrata</taxon>
        <taxon>Euteleostomi</taxon>
        <taxon>Mammalia</taxon>
        <taxon>Eutheria</taxon>
        <taxon>Euarchontoglires</taxon>
        <taxon>Primates</taxon>
        <taxon>Haplorrhini</taxon>
        <taxon>Catarrhini</taxon>
        <taxon>Cercopithecidae</taxon>
        <taxon>Cercopithecinae</taxon>
        <taxon>Papio</taxon>
    </lineage>
</organism>
<dbReference type="SUPFAM" id="SSF50353">
    <property type="entry name" value="Cytokine"/>
    <property type="match status" value="1"/>
</dbReference>
<evidence type="ECO:0000313" key="4">
    <source>
        <dbReference type="Ensembl" id="ENSPANP00000024220.1"/>
    </source>
</evidence>
<dbReference type="STRING" id="9555.ENSPANP00000024220"/>
<reference evidence="4 5" key="1">
    <citation type="submission" date="2012-03" db="EMBL/GenBank/DDBJ databases">
        <title>Whole Genome Assembly of Papio anubis.</title>
        <authorList>
            <person name="Liu Y.L."/>
            <person name="Abraham K.A."/>
            <person name="Akbar H.A."/>
            <person name="Ali S.A."/>
            <person name="Anosike U.A."/>
            <person name="Aqrawi P.A."/>
            <person name="Arias F.A."/>
            <person name="Attaway T.A."/>
            <person name="Awwad R.A."/>
            <person name="Babu C.B."/>
            <person name="Bandaranaike D.B."/>
            <person name="Battles P.B."/>
            <person name="Bell A.B."/>
            <person name="Beltran B.B."/>
            <person name="Berhane-Mersha D.B."/>
            <person name="Bess C.B."/>
            <person name="Bickham C.B."/>
            <person name="Bolden T.B."/>
            <person name="Carter K.C."/>
            <person name="Chau D.C."/>
            <person name="Chavez A.C."/>
            <person name="Clerc-Blankenburg K.C."/>
            <person name="Coyle M.C."/>
            <person name="Dao M.D."/>
            <person name="Davila M.L.D."/>
            <person name="Davy-Carroll L.D."/>
            <person name="Denson S.D."/>
            <person name="Dinh H.D."/>
            <person name="Fernandez S.F."/>
            <person name="Fernando P.F."/>
            <person name="Forbes L.F."/>
            <person name="Francis C.F."/>
            <person name="Francisco L.F."/>
            <person name="Fu Q.F."/>
            <person name="Garcia-Iii R.G."/>
            <person name="Garrett T.G."/>
            <person name="Gross S.G."/>
            <person name="Gubbala S.G."/>
            <person name="Hirani K.H."/>
            <person name="Hogues M.H."/>
            <person name="Hollins B.H."/>
            <person name="Jackson L.J."/>
            <person name="Javaid M.J."/>
            <person name="Jhangiani S.J."/>
            <person name="Johnson A.J."/>
            <person name="Johnson B.J."/>
            <person name="Jones J.J."/>
            <person name="Joshi V.J."/>
            <person name="Kalu J.K."/>
            <person name="Khan N.K."/>
            <person name="Korchina V.K."/>
            <person name="Kovar C.K."/>
            <person name="Lago L.L."/>
            <person name="Lara F.L."/>
            <person name="Le T.-K.L."/>
            <person name="Lee S.L."/>
            <person name="Legall-Iii F.L."/>
            <person name="Lemon S.L."/>
            <person name="Liu J.L."/>
            <person name="Liu Y.-S.L."/>
            <person name="Liyanage D.L."/>
            <person name="Lopez J.L."/>
            <person name="Lorensuhewa L.L."/>
            <person name="Mata R.M."/>
            <person name="Mathew T.M."/>
            <person name="Mercado C.M."/>
            <person name="Mercado I.M."/>
            <person name="Morales K.M."/>
            <person name="Morgan M.M."/>
            <person name="Munidasa M.M."/>
            <person name="Ngo D.N."/>
            <person name="Nguyen L.N."/>
            <person name="Nguyen T.N."/>
            <person name="Nguyen N.N."/>
            <person name="Obregon M.O."/>
            <person name="Okwuonu G.O."/>
            <person name="Ongeri F.O."/>
            <person name="Onwere C.O."/>
            <person name="Osifeso I.O."/>
            <person name="Parra A.P."/>
            <person name="Patil S.P."/>
            <person name="Perez A.P."/>
            <person name="Perez Y.P."/>
            <person name="Pham C.P."/>
            <person name="Pu L.-L.P."/>
            <person name="Puazo M.P."/>
            <person name="Quiroz J.Q."/>
            <person name="Rouhana J.R."/>
            <person name="Ruiz M.R."/>
            <person name="Ruiz S.-J.R."/>
            <person name="Saada N.S."/>
            <person name="Santibanez J.S."/>
            <person name="Scheel M.S."/>
            <person name="Schneider B.S."/>
            <person name="Simmons D.S."/>
            <person name="Sisson I.S."/>
            <person name="Tang L.-Y.T."/>
            <person name="Thornton R.T."/>
            <person name="Tisius J.T."/>
            <person name="Toledanes G.T."/>
            <person name="Trejos Z.T."/>
            <person name="Usmani K.U."/>
            <person name="Varghese R.V."/>
            <person name="Vattathil S.V."/>
            <person name="Vee V.V."/>
            <person name="Walker D.W."/>
            <person name="Weissenberger G.W."/>
            <person name="White C.W."/>
            <person name="Williams A.W."/>
            <person name="Woodworth J.W."/>
            <person name="Wright R.W."/>
            <person name="Zhu Y.Z."/>
            <person name="Han Y.H."/>
            <person name="Newsham I.N."/>
            <person name="Nazareth L.N."/>
            <person name="Worley K.W."/>
            <person name="Muzny D.M."/>
            <person name="Rogers J.R."/>
            <person name="Gibbs R.G."/>
        </authorList>
    </citation>
    <scope>NUCLEOTIDE SEQUENCE [LARGE SCALE GENOMIC DNA]</scope>
</reference>
<dbReference type="GO" id="GO:0002437">
    <property type="term" value="P:inflammatory response to antigenic stimulus"/>
    <property type="evidence" value="ECO:0007669"/>
    <property type="project" value="TreeGrafter"/>
</dbReference>
<dbReference type="AlphaFoldDB" id="A0A2I3LL44"/>
<reference evidence="4" key="3">
    <citation type="submission" date="2025-09" db="UniProtKB">
        <authorList>
            <consortium name="Ensembl"/>
        </authorList>
    </citation>
    <scope>IDENTIFICATION</scope>
</reference>
<keyword evidence="5" id="KW-1185">Reference proteome</keyword>
<proteinExistence type="inferred from homology"/>
<dbReference type="GO" id="GO:0071222">
    <property type="term" value="P:cellular response to lipopolysaccharide"/>
    <property type="evidence" value="ECO:0007669"/>
    <property type="project" value="TreeGrafter"/>
</dbReference>
<reference evidence="4" key="2">
    <citation type="submission" date="2025-08" db="UniProtKB">
        <authorList>
            <consortium name="Ensembl"/>
        </authorList>
    </citation>
    <scope>IDENTIFICATION</scope>
</reference>
<evidence type="ECO:0000313" key="5">
    <source>
        <dbReference type="Proteomes" id="UP000028761"/>
    </source>
</evidence>
<dbReference type="FunFam" id="2.80.10.50:FF:000078">
    <property type="entry name" value="Interleukin 36 beta"/>
    <property type="match status" value="1"/>
</dbReference>
<dbReference type="Gene3D" id="2.80.10.50">
    <property type="match status" value="1"/>
</dbReference>
<dbReference type="InterPro" id="IPR008996">
    <property type="entry name" value="IL1/FGF"/>
</dbReference>
<dbReference type="InterPro" id="IPR000975">
    <property type="entry name" value="IL-1_fam"/>
</dbReference>
<evidence type="ECO:0000256" key="2">
    <source>
        <dbReference type="ARBA" id="ARBA00010448"/>
    </source>
</evidence>
<dbReference type="GO" id="GO:0005615">
    <property type="term" value="C:extracellular space"/>
    <property type="evidence" value="ECO:0007669"/>
    <property type="project" value="InterPro"/>
</dbReference>
<comment type="subcellular location">
    <subcellularLocation>
        <location evidence="1">Secreted</location>
    </subcellularLocation>
</comment>
<dbReference type="Bgee" id="ENSPANG00000009535">
    <property type="expression patterns" value="Expressed in zone of skin and 5 other cell types or tissues"/>
</dbReference>
<dbReference type="GO" id="GO:0019221">
    <property type="term" value="P:cytokine-mediated signaling pathway"/>
    <property type="evidence" value="ECO:0007669"/>
    <property type="project" value="TreeGrafter"/>
</dbReference>
<dbReference type="GO" id="GO:0010628">
    <property type="term" value="P:positive regulation of gene expression"/>
    <property type="evidence" value="ECO:0007669"/>
    <property type="project" value="TreeGrafter"/>
</dbReference>
<dbReference type="GO" id="GO:0005125">
    <property type="term" value="F:cytokine activity"/>
    <property type="evidence" value="ECO:0007669"/>
    <property type="project" value="InterPro"/>
</dbReference>
<comment type="similarity">
    <text evidence="2">Belongs to the IL-1 family.</text>
</comment>
<dbReference type="PANTHER" id="PTHR10078">
    <property type="entry name" value="INTERLEUKIN-1 FAMILY MEMBER"/>
    <property type="match status" value="1"/>
</dbReference>
<protein>
    <submittedName>
        <fullName evidence="4">Interleukin 36 beta</fullName>
    </submittedName>
</protein>
<sequence>MNPQWQAAPKSYAIRDSRQMVWVLSGNSLIAAPLSNSVKPVTLHLITCRDTEFSDKKKGNLVYLGIKGKDLCLFCAEIQGKPTLQLKLQASQDNVGKETCWNLVGIHTCINLDVRGSCCMGTLDQWGMGVCREKWKSSLQHRHLRKKDKGFPSMWTNIGMPGRT</sequence>
<dbReference type="Ensembl" id="ENSPANT00000047322.2">
    <property type="protein sequence ID" value="ENSPANP00000024220.1"/>
    <property type="gene ID" value="ENSPANG00000009535.3"/>
</dbReference>
<dbReference type="GO" id="GO:0045582">
    <property type="term" value="P:positive regulation of T cell differentiation"/>
    <property type="evidence" value="ECO:0007669"/>
    <property type="project" value="TreeGrafter"/>
</dbReference>
<dbReference type="GeneTree" id="ENSGT00950000182943"/>
<accession>A0A2I3LL44</accession>
<dbReference type="PANTHER" id="PTHR10078:SF24">
    <property type="entry name" value="INTERLEUKIN-36 BETA"/>
    <property type="match status" value="1"/>
</dbReference>
<evidence type="ECO:0000256" key="1">
    <source>
        <dbReference type="ARBA" id="ARBA00004613"/>
    </source>
</evidence>